<dbReference type="RefSeq" id="WP_243330957.1">
    <property type="nucleotide sequence ID" value="NZ_AP027081.1"/>
</dbReference>
<dbReference type="AlphaFoldDB" id="A0AA48GPK1"/>
<protein>
    <recommendedName>
        <fullName evidence="6">TM2 domain-containing protein</fullName>
    </recommendedName>
</protein>
<evidence type="ECO:0000256" key="5">
    <source>
        <dbReference type="SAM" id="Phobius"/>
    </source>
</evidence>
<evidence type="ECO:0000256" key="3">
    <source>
        <dbReference type="ARBA" id="ARBA00022989"/>
    </source>
</evidence>
<dbReference type="Proteomes" id="UP001228113">
    <property type="component" value="Chromosome"/>
</dbReference>
<dbReference type="PANTHER" id="PTHR21016">
    <property type="entry name" value="BETA-AMYLOID BINDING PROTEIN-RELATED"/>
    <property type="match status" value="1"/>
</dbReference>
<feature type="transmembrane region" description="Helical" evidence="5">
    <location>
        <begin position="42"/>
        <end position="61"/>
    </location>
</feature>
<proteinExistence type="predicted"/>
<accession>A0AA48GPK1</accession>
<dbReference type="GO" id="GO:0016020">
    <property type="term" value="C:membrane"/>
    <property type="evidence" value="ECO:0007669"/>
    <property type="project" value="UniProtKB-SubCell"/>
</dbReference>
<keyword evidence="4 5" id="KW-0472">Membrane</keyword>
<dbReference type="InterPro" id="IPR050932">
    <property type="entry name" value="TM2D1-3-like"/>
</dbReference>
<keyword evidence="3 5" id="KW-1133">Transmembrane helix</keyword>
<evidence type="ECO:0000313" key="8">
    <source>
        <dbReference type="Proteomes" id="UP001228113"/>
    </source>
</evidence>
<dbReference type="PANTHER" id="PTHR21016:SF25">
    <property type="entry name" value="TM2 DOMAIN-CONTAINING PROTEIN DDB_G0277895-RELATED"/>
    <property type="match status" value="1"/>
</dbReference>
<feature type="domain" description="TM2" evidence="6">
    <location>
        <begin position="39"/>
        <end position="87"/>
    </location>
</feature>
<evidence type="ECO:0000313" key="7">
    <source>
        <dbReference type="EMBL" id="BDU76901.1"/>
    </source>
</evidence>
<name>A0AA48GPK1_9BACT</name>
<keyword evidence="2 5" id="KW-0812">Transmembrane</keyword>
<evidence type="ECO:0000256" key="1">
    <source>
        <dbReference type="ARBA" id="ARBA00004141"/>
    </source>
</evidence>
<evidence type="ECO:0000259" key="6">
    <source>
        <dbReference type="Pfam" id="PF05154"/>
    </source>
</evidence>
<organism evidence="7 8">
    <name type="scientific">Mesoterricola sediminis</name>
    <dbReference type="NCBI Taxonomy" id="2927980"/>
    <lineage>
        <taxon>Bacteria</taxon>
        <taxon>Pseudomonadati</taxon>
        <taxon>Acidobacteriota</taxon>
        <taxon>Holophagae</taxon>
        <taxon>Holophagales</taxon>
        <taxon>Holophagaceae</taxon>
        <taxon>Mesoterricola</taxon>
    </lineage>
</organism>
<dbReference type="Pfam" id="PF05154">
    <property type="entry name" value="TM2"/>
    <property type="match status" value="1"/>
</dbReference>
<keyword evidence="8" id="KW-1185">Reference proteome</keyword>
<sequence length="104" mass="10883">MPFCPQCGAETHPAAAVCVKCGVALPGQSVVATPDAGEPKSWTVTLLLCFFLGALGVHRFYLGHTVIGIIQLFTLGGCGIWALIDFIIILVGGMKDASGRPLKK</sequence>
<evidence type="ECO:0000256" key="4">
    <source>
        <dbReference type="ARBA" id="ARBA00023136"/>
    </source>
</evidence>
<reference evidence="7" key="1">
    <citation type="journal article" date="2023" name="Int. J. Syst. Evol. Microbiol.">
        <title>Mesoterricola silvestris gen. nov., sp. nov., Mesoterricola sediminis sp. nov., Geothrix oryzae sp. nov., Geothrix edaphica sp. nov., Geothrix rubra sp. nov., and Geothrix limicola sp. nov., six novel members of Acidobacteriota isolated from soils.</title>
        <authorList>
            <person name="Itoh H."/>
            <person name="Sugisawa Y."/>
            <person name="Mise K."/>
            <person name="Xu Z."/>
            <person name="Kuniyasu M."/>
            <person name="Ushijima N."/>
            <person name="Kawano K."/>
            <person name="Kobayashi E."/>
            <person name="Shiratori Y."/>
            <person name="Masuda Y."/>
            <person name="Senoo K."/>
        </authorList>
    </citation>
    <scope>NUCLEOTIDE SEQUENCE</scope>
    <source>
        <strain evidence="7">W786</strain>
    </source>
</reference>
<comment type="subcellular location">
    <subcellularLocation>
        <location evidence="1">Membrane</location>
        <topology evidence="1">Multi-pass membrane protein</topology>
    </subcellularLocation>
</comment>
<gene>
    <name evidence="7" type="ORF">METESE_18590</name>
</gene>
<evidence type="ECO:0000256" key="2">
    <source>
        <dbReference type="ARBA" id="ARBA00022692"/>
    </source>
</evidence>
<feature type="transmembrane region" description="Helical" evidence="5">
    <location>
        <begin position="67"/>
        <end position="94"/>
    </location>
</feature>
<dbReference type="KEGG" id="msea:METESE_18590"/>
<dbReference type="EMBL" id="AP027081">
    <property type="protein sequence ID" value="BDU76901.1"/>
    <property type="molecule type" value="Genomic_DNA"/>
</dbReference>
<dbReference type="InterPro" id="IPR007829">
    <property type="entry name" value="TM2"/>
</dbReference>